<gene>
    <name evidence="2" type="ORF">D0Y50_07985</name>
</gene>
<dbReference type="Gene3D" id="2.30.110.10">
    <property type="entry name" value="Electron Transport, Fmn-binding Protein, Chain A"/>
    <property type="match status" value="1"/>
</dbReference>
<dbReference type="PANTHER" id="PTHR28243">
    <property type="entry name" value="AGL049CP"/>
    <property type="match status" value="1"/>
</dbReference>
<organism evidence="2 3">
    <name type="scientific">Salinimonas sediminis</name>
    <dbReference type="NCBI Taxonomy" id="2303538"/>
    <lineage>
        <taxon>Bacteria</taxon>
        <taxon>Pseudomonadati</taxon>
        <taxon>Pseudomonadota</taxon>
        <taxon>Gammaproteobacteria</taxon>
        <taxon>Alteromonadales</taxon>
        <taxon>Alteromonadaceae</taxon>
        <taxon>Alteromonas/Salinimonas group</taxon>
        <taxon>Salinimonas</taxon>
    </lineage>
</organism>
<dbReference type="Pfam" id="PF12766">
    <property type="entry name" value="Pyridox_oxase_2"/>
    <property type="match status" value="1"/>
</dbReference>
<reference evidence="2 3" key="1">
    <citation type="submission" date="2018-08" db="EMBL/GenBank/DDBJ databases">
        <title>Salinimonas sediminis sp. nov., a piezophilic bacterium isolated from a deep-sea sediment sample from the New Britain Trench.</title>
        <authorList>
            <person name="Cao J."/>
        </authorList>
    </citation>
    <scope>NUCLEOTIDE SEQUENCE [LARGE SCALE GENOMIC DNA]</scope>
    <source>
        <strain evidence="2 3">N102</strain>
    </source>
</reference>
<keyword evidence="3" id="KW-1185">Reference proteome</keyword>
<dbReference type="InterPro" id="IPR012349">
    <property type="entry name" value="Split_barrel_FMN-bd"/>
</dbReference>
<dbReference type="Proteomes" id="UP000262073">
    <property type="component" value="Chromosome"/>
</dbReference>
<protein>
    <submittedName>
        <fullName evidence="2">Pyridoxamine 5'-phosphate oxidase</fullName>
    </submittedName>
</protein>
<dbReference type="InterPro" id="IPR024624">
    <property type="entry name" value="Pyridox_Oxase_Alr4036_FMN-bd"/>
</dbReference>
<feature type="domain" description="Pyridoxamine 5'-phosphate oxidase Alr4036 family FMN-binding" evidence="1">
    <location>
        <begin position="2"/>
        <end position="87"/>
    </location>
</feature>
<dbReference type="AlphaFoldDB" id="A0A346NL99"/>
<dbReference type="EMBL" id="CP031769">
    <property type="protein sequence ID" value="AXR06306.1"/>
    <property type="molecule type" value="Genomic_DNA"/>
</dbReference>
<dbReference type="PANTHER" id="PTHR28243:SF1">
    <property type="entry name" value="PYRIDOXAMINE 5'-PHOSPHATE OXIDASE ALR4036 FAMILY FMN-BINDING DOMAIN-CONTAINING PROTEIN"/>
    <property type="match status" value="1"/>
</dbReference>
<dbReference type="RefSeq" id="WP_108566141.1">
    <property type="nucleotide sequence ID" value="NZ_CP031769.1"/>
</dbReference>
<evidence type="ECO:0000313" key="2">
    <source>
        <dbReference type="EMBL" id="AXR06306.1"/>
    </source>
</evidence>
<sequence>MPGWNQRLTKSLHQSKSQPESRYFQLATLTDDLVPANRTVVFRYLEEASYSLVVVSDTRSAKWQELALQPNASVCWYFSKTREQYRFVVKGEGFTVDSDPALIHKQWSKLSDAGRKQYFWGQPANPRASDAPLRVTSDMSEAPEHFCVLKLKIQSVDYLSLQGNPQYREKHWLDGNGDWVSQPIIP</sequence>
<dbReference type="OrthoDB" id="5736591at2"/>
<dbReference type="SUPFAM" id="SSF50475">
    <property type="entry name" value="FMN-binding split barrel"/>
    <property type="match status" value="1"/>
</dbReference>
<accession>A0A346NL99</accession>
<name>A0A346NL99_9ALTE</name>
<evidence type="ECO:0000313" key="3">
    <source>
        <dbReference type="Proteomes" id="UP000262073"/>
    </source>
</evidence>
<dbReference type="KEGG" id="salm:D0Y50_07985"/>
<dbReference type="GO" id="GO:0010181">
    <property type="term" value="F:FMN binding"/>
    <property type="evidence" value="ECO:0007669"/>
    <property type="project" value="InterPro"/>
</dbReference>
<proteinExistence type="predicted"/>
<evidence type="ECO:0000259" key="1">
    <source>
        <dbReference type="Pfam" id="PF12766"/>
    </source>
</evidence>